<dbReference type="eggNOG" id="ENOG5031J8M">
    <property type="taxonomic scope" value="Bacteria"/>
</dbReference>
<reference evidence="2 3" key="1">
    <citation type="submission" date="2013-08" db="EMBL/GenBank/DDBJ databases">
        <title>Genome sequencing of Lysobacter.</title>
        <authorList>
            <person name="Zhang S."/>
            <person name="Wang G."/>
        </authorList>
    </citation>
    <scope>NUCLEOTIDE SEQUENCE [LARGE SCALE GENOMIC DNA]</scope>
    <source>
        <strain evidence="2 3">GH1-9</strain>
    </source>
</reference>
<accession>A0A0A0EU55</accession>
<evidence type="ECO:0000313" key="2">
    <source>
        <dbReference type="EMBL" id="KGM54426.1"/>
    </source>
</evidence>
<protein>
    <submittedName>
        <fullName evidence="2">Uncharacterized protein</fullName>
    </submittedName>
</protein>
<dbReference type="RefSeq" id="WP_036137162.1">
    <property type="nucleotide sequence ID" value="NZ_AVPU01000013.1"/>
</dbReference>
<organism evidence="2 3">
    <name type="scientific">Lysobacter daejeonensis GH1-9</name>
    <dbReference type="NCBI Taxonomy" id="1385517"/>
    <lineage>
        <taxon>Bacteria</taxon>
        <taxon>Pseudomonadati</taxon>
        <taxon>Pseudomonadota</taxon>
        <taxon>Gammaproteobacteria</taxon>
        <taxon>Lysobacterales</taxon>
        <taxon>Lysobacteraceae</taxon>
        <taxon>Aerolutibacter</taxon>
    </lineage>
</organism>
<dbReference type="Proteomes" id="UP000029998">
    <property type="component" value="Unassembled WGS sequence"/>
</dbReference>
<evidence type="ECO:0000313" key="3">
    <source>
        <dbReference type="Proteomes" id="UP000029998"/>
    </source>
</evidence>
<keyword evidence="3" id="KW-1185">Reference proteome</keyword>
<evidence type="ECO:0000256" key="1">
    <source>
        <dbReference type="SAM" id="SignalP"/>
    </source>
</evidence>
<dbReference type="EMBL" id="AVPU01000013">
    <property type="protein sequence ID" value="KGM54426.1"/>
    <property type="molecule type" value="Genomic_DNA"/>
</dbReference>
<sequence>MVKRLGVLLLLVLSASSVAQTVAPVRPMVAAPKIDTIVIDYRQQWEKERAKNQALRDENARLGQQLAEWTRRGGSQVHAYCETPTLSRSSAGASNDCAVAGFGCEPVSGLCRTVANSSADCAAGYIYCATNRQCVRDANACR</sequence>
<dbReference type="AlphaFoldDB" id="A0A0A0EU55"/>
<feature type="signal peptide" evidence="1">
    <location>
        <begin position="1"/>
        <end position="19"/>
    </location>
</feature>
<name>A0A0A0EU55_9GAMM</name>
<keyword evidence="1" id="KW-0732">Signal</keyword>
<proteinExistence type="predicted"/>
<gene>
    <name evidence="2" type="ORF">N800_02995</name>
</gene>
<comment type="caution">
    <text evidence="2">The sequence shown here is derived from an EMBL/GenBank/DDBJ whole genome shotgun (WGS) entry which is preliminary data.</text>
</comment>
<feature type="chain" id="PRO_5001969249" evidence="1">
    <location>
        <begin position="20"/>
        <end position="142"/>
    </location>
</feature>